<sequence>MNRIYFVFTISILITILYPVNPFFLENVALISTPTTIACRSNNNVTQPSDFQLCVIRKYVGNMNGDEADIYIYNGLHYINSFDQYIGKYCQNFSSGTNDTNIGSGFCSPAPFETFLYMQLCICATDNCNQDMTTCNNSAYNTSTDIELDNLMPNLTSLIQCDYTSNSSVTCTEQPYVNISACEDYVRNNTVLCAITINGTQTIQESLTKENYERYLSDKLYQWKSSTSNNLDFGQTDTNFNYNYFVNNAVTNECFCTTPSYCNDNYDTCVSQTSLHTQATMSATSSISNTTISIFTSAVNGTAVTSTAATSVQTVTSIYTGATMTLVNASLATSVTAASATSNTITSVTTHTNASSTNNPITSVTTNTAASATSNAITSVAANTTASATNSAITSVTTNAITSVTNHTNTSSTNNAITSVTTHTATSATVNATTAINTNSTAITTMHITTNTNISTNASTTTISGLVGLEPGLGSAATAGIACGIIFSALLFIGEIVFFKFIYARNSGGGGAERSVNYHA</sequence>
<keyword evidence="1" id="KW-1133">Transmembrane helix</keyword>
<reference evidence="2" key="1">
    <citation type="submission" date="2021-02" db="EMBL/GenBank/DDBJ databases">
        <authorList>
            <person name="Nowell W R."/>
        </authorList>
    </citation>
    <scope>NUCLEOTIDE SEQUENCE</scope>
</reference>
<keyword evidence="1" id="KW-0812">Transmembrane</keyword>
<keyword evidence="1" id="KW-0472">Membrane</keyword>
<evidence type="ECO:0000256" key="1">
    <source>
        <dbReference type="SAM" id="Phobius"/>
    </source>
</evidence>
<organism evidence="2 3">
    <name type="scientific">Adineta steineri</name>
    <dbReference type="NCBI Taxonomy" id="433720"/>
    <lineage>
        <taxon>Eukaryota</taxon>
        <taxon>Metazoa</taxon>
        <taxon>Spiralia</taxon>
        <taxon>Gnathifera</taxon>
        <taxon>Rotifera</taxon>
        <taxon>Eurotatoria</taxon>
        <taxon>Bdelloidea</taxon>
        <taxon>Adinetida</taxon>
        <taxon>Adinetidae</taxon>
        <taxon>Adineta</taxon>
    </lineage>
</organism>
<gene>
    <name evidence="2" type="ORF">OKA104_LOCUS37538</name>
</gene>
<dbReference type="EMBL" id="CAJOAY010006325">
    <property type="protein sequence ID" value="CAF4136893.1"/>
    <property type="molecule type" value="Genomic_DNA"/>
</dbReference>
<proteinExistence type="predicted"/>
<dbReference type="AlphaFoldDB" id="A0A819X9N9"/>
<accession>A0A819X9N9</accession>
<name>A0A819X9N9_9BILA</name>
<feature type="transmembrane region" description="Helical" evidence="1">
    <location>
        <begin position="479"/>
        <end position="499"/>
    </location>
</feature>
<dbReference type="Proteomes" id="UP000663881">
    <property type="component" value="Unassembled WGS sequence"/>
</dbReference>
<evidence type="ECO:0000313" key="3">
    <source>
        <dbReference type="Proteomes" id="UP000663881"/>
    </source>
</evidence>
<comment type="caution">
    <text evidence="2">The sequence shown here is derived from an EMBL/GenBank/DDBJ whole genome shotgun (WGS) entry which is preliminary data.</text>
</comment>
<protein>
    <submittedName>
        <fullName evidence="2">Uncharacterized protein</fullName>
    </submittedName>
</protein>
<evidence type="ECO:0000313" key="2">
    <source>
        <dbReference type="EMBL" id="CAF4136893.1"/>
    </source>
</evidence>